<dbReference type="Pfam" id="PF07727">
    <property type="entry name" value="RVT_2"/>
    <property type="match status" value="1"/>
</dbReference>
<gene>
    <name evidence="2" type="ORF">U9M48_044427</name>
</gene>
<evidence type="ECO:0000259" key="1">
    <source>
        <dbReference type="Pfam" id="PF07727"/>
    </source>
</evidence>
<accession>A0AAQ3UZM7</accession>
<dbReference type="InterPro" id="IPR013103">
    <property type="entry name" value="RVT_2"/>
</dbReference>
<keyword evidence="3" id="KW-1185">Reference proteome</keyword>
<dbReference type="CDD" id="cd09272">
    <property type="entry name" value="RNase_HI_RT_Ty1"/>
    <property type="match status" value="1"/>
</dbReference>
<sequence length="489" mass="55653">MEEEMNAIKENGTWELVEPPPSCRPISLKWVYKVKRDERGEVVRHKARLVARGFVQREGVDFNEVFAPVARMESVRLLLALAATRGWNIHHMDVKSALLNGDLKEEVYVKQPPSYVVNGQEHWVLRLRKALYGLRQAPRAWNQKLDSVLKEMGFTRCESEHALYTRWAEHRQLVVGVYVDDLVITGASKKEIKAFKAQMKKTFRMSDLGLHTYYLGIEVEQREDVITLCQSSYARKLLEQSGMGECRPNKTPMEEKLKLSKDSKAGKVDATNYRSIVGGLRYLVHTRPDLAFAVGYMSRFMVEPRKDHQTTVQHILRYIVGMINCGLVYPKRSGEKADLIGHSDNDMGGDIDGRRSTSGMLFFPRWAEYVAAAAACCQAVWLRRLLWEVTGEEPRAPVLRVDNNSAIELAKNSVLHDQSKHIDIRFHYIRECIAAGQVVLGHVKTTQQLADILTKALGQKRLAQLMVKIGVEELIHGGQERTQGLGEEY</sequence>
<evidence type="ECO:0000313" key="3">
    <source>
        <dbReference type="Proteomes" id="UP001341281"/>
    </source>
</evidence>
<protein>
    <recommendedName>
        <fullName evidence="1">Reverse transcriptase Ty1/copia-type domain-containing protein</fullName>
    </recommendedName>
</protein>
<dbReference type="EMBL" id="CP144754">
    <property type="protein sequence ID" value="WVZ99077.1"/>
    <property type="molecule type" value="Genomic_DNA"/>
</dbReference>
<dbReference type="SUPFAM" id="SSF56672">
    <property type="entry name" value="DNA/RNA polymerases"/>
    <property type="match status" value="1"/>
</dbReference>
<dbReference type="AlphaFoldDB" id="A0AAQ3UZM7"/>
<proteinExistence type="predicted"/>
<dbReference type="InterPro" id="IPR043502">
    <property type="entry name" value="DNA/RNA_pol_sf"/>
</dbReference>
<evidence type="ECO:0000313" key="2">
    <source>
        <dbReference type="EMBL" id="WVZ99077.1"/>
    </source>
</evidence>
<dbReference type="PANTHER" id="PTHR11439:SF515">
    <property type="entry name" value="GAG-POL POLYPROTEIN"/>
    <property type="match status" value="1"/>
</dbReference>
<name>A0AAQ3UZM7_PASNO</name>
<feature type="domain" description="Reverse transcriptase Ty1/copia-type" evidence="1">
    <location>
        <begin position="11"/>
        <end position="254"/>
    </location>
</feature>
<organism evidence="2 3">
    <name type="scientific">Paspalum notatum var. saurae</name>
    <dbReference type="NCBI Taxonomy" id="547442"/>
    <lineage>
        <taxon>Eukaryota</taxon>
        <taxon>Viridiplantae</taxon>
        <taxon>Streptophyta</taxon>
        <taxon>Embryophyta</taxon>
        <taxon>Tracheophyta</taxon>
        <taxon>Spermatophyta</taxon>
        <taxon>Magnoliopsida</taxon>
        <taxon>Liliopsida</taxon>
        <taxon>Poales</taxon>
        <taxon>Poaceae</taxon>
        <taxon>PACMAD clade</taxon>
        <taxon>Panicoideae</taxon>
        <taxon>Andropogonodae</taxon>
        <taxon>Paspaleae</taxon>
        <taxon>Paspalinae</taxon>
        <taxon>Paspalum</taxon>
    </lineage>
</organism>
<dbReference type="Proteomes" id="UP001341281">
    <property type="component" value="Chromosome 10"/>
</dbReference>
<dbReference type="PANTHER" id="PTHR11439">
    <property type="entry name" value="GAG-POL-RELATED RETROTRANSPOSON"/>
    <property type="match status" value="1"/>
</dbReference>
<reference evidence="2 3" key="1">
    <citation type="submission" date="2024-02" db="EMBL/GenBank/DDBJ databases">
        <title>High-quality chromosome-scale genome assembly of Pensacola bahiagrass (Paspalum notatum Flugge var. saurae).</title>
        <authorList>
            <person name="Vega J.M."/>
            <person name="Podio M."/>
            <person name="Orjuela J."/>
            <person name="Siena L.A."/>
            <person name="Pessino S.C."/>
            <person name="Combes M.C."/>
            <person name="Mariac C."/>
            <person name="Albertini E."/>
            <person name="Pupilli F."/>
            <person name="Ortiz J.P.A."/>
            <person name="Leblanc O."/>
        </authorList>
    </citation>
    <scope>NUCLEOTIDE SEQUENCE [LARGE SCALE GENOMIC DNA]</scope>
    <source>
        <strain evidence="2">R1</strain>
        <tissue evidence="2">Leaf</tissue>
    </source>
</reference>